<evidence type="ECO:0000313" key="2">
    <source>
        <dbReference type="Proteomes" id="UP000694930"/>
    </source>
</evidence>
<protein>
    <submittedName>
        <fullName evidence="3">Uncharacterized protein LOC107024823</fullName>
    </submittedName>
</protein>
<sequence>MGDFSSVSAYCQHLKSLSNQLKNVGSPVDNNRLVLQLVAGLTEPYKGVARPVLTLEEADLAKKAAHRSSSAMVARDSNDSDDIVDHSSSHRNTKGGKRNQYIQNNRNKNGDREGRMSGSGNGGEAGGVGQMGHGNIRGGG</sequence>
<organism evidence="2 3">
    <name type="scientific">Solanum pennellii</name>
    <name type="common">Tomato</name>
    <name type="synonym">Lycopersicon pennellii</name>
    <dbReference type="NCBI Taxonomy" id="28526"/>
    <lineage>
        <taxon>Eukaryota</taxon>
        <taxon>Viridiplantae</taxon>
        <taxon>Streptophyta</taxon>
        <taxon>Embryophyta</taxon>
        <taxon>Tracheophyta</taxon>
        <taxon>Spermatophyta</taxon>
        <taxon>Magnoliopsida</taxon>
        <taxon>eudicotyledons</taxon>
        <taxon>Gunneridae</taxon>
        <taxon>Pentapetalae</taxon>
        <taxon>asterids</taxon>
        <taxon>lamiids</taxon>
        <taxon>Solanales</taxon>
        <taxon>Solanaceae</taxon>
        <taxon>Solanoideae</taxon>
        <taxon>Solaneae</taxon>
        <taxon>Solanum</taxon>
        <taxon>Solanum subgen. Lycopersicon</taxon>
    </lineage>
</organism>
<dbReference type="PANTHER" id="PTHR47481">
    <property type="match status" value="1"/>
</dbReference>
<evidence type="ECO:0000313" key="3">
    <source>
        <dbReference type="RefSeq" id="XP_015081259.1"/>
    </source>
</evidence>
<evidence type="ECO:0000256" key="1">
    <source>
        <dbReference type="SAM" id="MobiDB-lite"/>
    </source>
</evidence>
<keyword evidence="2" id="KW-1185">Reference proteome</keyword>
<dbReference type="GeneID" id="107024823"/>
<feature type="compositionally biased region" description="Gly residues" evidence="1">
    <location>
        <begin position="117"/>
        <end position="140"/>
    </location>
</feature>
<dbReference type="RefSeq" id="XP_015081259.1">
    <property type="nucleotide sequence ID" value="XM_015225773.1"/>
</dbReference>
<reference evidence="2" key="1">
    <citation type="journal article" date="2014" name="Nat. Genet.">
        <title>The genome of the stress-tolerant wild tomato species Solanum pennellii.</title>
        <authorList>
            <person name="Bolger A."/>
            <person name="Scossa F."/>
            <person name="Bolger M.E."/>
            <person name="Lanz C."/>
            <person name="Maumus F."/>
            <person name="Tohge T."/>
            <person name="Quesneville H."/>
            <person name="Alseekh S."/>
            <person name="Sorensen I."/>
            <person name="Lichtenstein G."/>
            <person name="Fich E.A."/>
            <person name="Conte M."/>
            <person name="Keller H."/>
            <person name="Schneeberger K."/>
            <person name="Schwacke R."/>
            <person name="Ofner I."/>
            <person name="Vrebalov J."/>
            <person name="Xu Y."/>
            <person name="Osorio S."/>
            <person name="Aflitos S.A."/>
            <person name="Schijlen E."/>
            <person name="Jimenez-Gomez J.M."/>
            <person name="Ryngajllo M."/>
            <person name="Kimura S."/>
            <person name="Kumar R."/>
            <person name="Koenig D."/>
            <person name="Headland L.R."/>
            <person name="Maloof J.N."/>
            <person name="Sinha N."/>
            <person name="van Ham R.C."/>
            <person name="Lankhorst R.K."/>
            <person name="Mao L."/>
            <person name="Vogel A."/>
            <person name="Arsova B."/>
            <person name="Panstruga R."/>
            <person name="Fei Z."/>
            <person name="Rose J.K."/>
            <person name="Zamir D."/>
            <person name="Carrari F."/>
            <person name="Giovannoni J.J."/>
            <person name="Weigel D."/>
            <person name="Usadel B."/>
            <person name="Fernie A.R."/>
        </authorList>
    </citation>
    <scope>NUCLEOTIDE SEQUENCE [LARGE SCALE GENOMIC DNA]</scope>
    <source>
        <strain evidence="2">cv. LA0716</strain>
    </source>
</reference>
<proteinExistence type="predicted"/>
<feature type="region of interest" description="Disordered" evidence="1">
    <location>
        <begin position="65"/>
        <end position="140"/>
    </location>
</feature>
<accession>A0ABM1H718</accession>
<name>A0ABM1H718_SOLPN</name>
<dbReference type="PANTHER" id="PTHR47481:SF10">
    <property type="entry name" value="COPIA-LIKE POLYPROTEIN_RETROTRANSPOSON"/>
    <property type="match status" value="1"/>
</dbReference>
<dbReference type="Proteomes" id="UP000694930">
    <property type="component" value="Chromosome 7"/>
</dbReference>
<reference evidence="3" key="2">
    <citation type="submission" date="2025-08" db="UniProtKB">
        <authorList>
            <consortium name="RefSeq"/>
        </authorList>
    </citation>
    <scope>IDENTIFICATION</scope>
</reference>
<gene>
    <name evidence="3" type="primary">LOC107024823</name>
</gene>